<evidence type="ECO:0000259" key="1">
    <source>
        <dbReference type="Pfam" id="PF00535"/>
    </source>
</evidence>
<dbReference type="PANTHER" id="PTHR43685">
    <property type="entry name" value="GLYCOSYLTRANSFERASE"/>
    <property type="match status" value="1"/>
</dbReference>
<dbReference type="Proteomes" id="UP000430843">
    <property type="component" value="Unassembled WGS sequence"/>
</dbReference>
<dbReference type="InterPro" id="IPR001173">
    <property type="entry name" value="Glyco_trans_2-like"/>
</dbReference>
<proteinExistence type="predicted"/>
<dbReference type="AlphaFoldDB" id="A0A833CP58"/>
<evidence type="ECO:0000313" key="2">
    <source>
        <dbReference type="EMBL" id="KAB2665903.1"/>
    </source>
</evidence>
<dbReference type="Pfam" id="PF00535">
    <property type="entry name" value="Glycos_transf_2"/>
    <property type="match status" value="1"/>
</dbReference>
<keyword evidence="3" id="KW-1185">Reference proteome</keyword>
<dbReference type="InterPro" id="IPR050834">
    <property type="entry name" value="Glycosyltransf_2"/>
</dbReference>
<accession>A0A833CP58</accession>
<organism evidence="2 3">
    <name type="scientific">Brucella tritici</name>
    <dbReference type="NCBI Taxonomy" id="94626"/>
    <lineage>
        <taxon>Bacteria</taxon>
        <taxon>Pseudomonadati</taxon>
        <taxon>Pseudomonadota</taxon>
        <taxon>Alphaproteobacteria</taxon>
        <taxon>Hyphomicrobiales</taxon>
        <taxon>Brucellaceae</taxon>
        <taxon>Brucella/Ochrobactrum group</taxon>
        <taxon>Brucella</taxon>
    </lineage>
</organism>
<keyword evidence="2" id="KW-0808">Transferase</keyword>
<reference evidence="2 3" key="1">
    <citation type="submission" date="2019-09" db="EMBL/GenBank/DDBJ databases">
        <title>Taxonomic organization of the family Brucellaceae based on a phylogenomic approach.</title>
        <authorList>
            <person name="Leclercq S."/>
            <person name="Cloeckaert A."/>
            <person name="Zygmunt M.S."/>
        </authorList>
    </citation>
    <scope>NUCLEOTIDE SEQUENCE [LARGE SCALE GENOMIC DNA]</scope>
    <source>
        <strain evidence="2 3">LMG 18957</strain>
    </source>
</reference>
<sequence>MKKFKIVIATVTRNRPKMLINLYRSLSELYLPGNVDVEFLVVENNQVSTSDIWLQEIATQLGSRPITYSLETNIGISCARNRALDYAKLIGADFLVFVDDDEQAKPDWLQQLFAEQQRLDFDIVGSPVRPQALEGRLNLWQRLIWSGVERNSTKAELRARKKWQENRGDTIKVATGSWLGKLDFFRKTGLRFDSQLRLTGGEDWNLWLKAKRLGAKTGWAPDAIVYETVPRCRISLSYHFRRNRDHNATEFALRYDENPQQAMKQVPFKFLSRLWKLLIAICTLPFNAGQALISSAMALGGIVGLLQACCGKRPLHYAKTTGF</sequence>
<comment type="caution">
    <text evidence="2">The sequence shown here is derived from an EMBL/GenBank/DDBJ whole genome shotgun (WGS) entry which is preliminary data.</text>
</comment>
<gene>
    <name evidence="2" type="ORF">F9K91_07135</name>
</gene>
<dbReference type="InterPro" id="IPR029044">
    <property type="entry name" value="Nucleotide-diphossugar_trans"/>
</dbReference>
<dbReference type="CDD" id="cd00761">
    <property type="entry name" value="Glyco_tranf_GTA_type"/>
    <property type="match status" value="1"/>
</dbReference>
<evidence type="ECO:0000313" key="3">
    <source>
        <dbReference type="Proteomes" id="UP000430843"/>
    </source>
</evidence>
<dbReference type="EMBL" id="WBWA01000005">
    <property type="protein sequence ID" value="KAB2665903.1"/>
    <property type="molecule type" value="Genomic_DNA"/>
</dbReference>
<dbReference type="PANTHER" id="PTHR43685:SF2">
    <property type="entry name" value="GLYCOSYLTRANSFERASE 2-LIKE DOMAIN-CONTAINING PROTEIN"/>
    <property type="match status" value="1"/>
</dbReference>
<dbReference type="GO" id="GO:0016740">
    <property type="term" value="F:transferase activity"/>
    <property type="evidence" value="ECO:0007669"/>
    <property type="project" value="UniProtKB-KW"/>
</dbReference>
<dbReference type="SUPFAM" id="SSF53448">
    <property type="entry name" value="Nucleotide-diphospho-sugar transferases"/>
    <property type="match status" value="1"/>
</dbReference>
<protein>
    <submittedName>
        <fullName evidence="2">Glycosyltransferase</fullName>
    </submittedName>
</protein>
<dbReference type="RefSeq" id="WP_151555012.1">
    <property type="nucleotide sequence ID" value="NZ_JBOHIY010000052.1"/>
</dbReference>
<name>A0A833CP58_9HYPH</name>
<feature type="domain" description="Glycosyltransferase 2-like" evidence="1">
    <location>
        <begin position="8"/>
        <end position="156"/>
    </location>
</feature>
<dbReference type="Gene3D" id="3.90.550.10">
    <property type="entry name" value="Spore Coat Polysaccharide Biosynthesis Protein SpsA, Chain A"/>
    <property type="match status" value="1"/>
</dbReference>